<reference evidence="8" key="2">
    <citation type="submission" date="2015-12" db="EMBL/GenBank/DDBJ databases">
        <title>Update maize B73 reference genome by single molecule sequencing technologies.</title>
        <authorList>
            <consortium name="Maize Genome Sequencing Project"/>
            <person name="Ware D."/>
        </authorList>
    </citation>
    <scope>NUCLEOTIDE SEQUENCE</scope>
    <source>
        <tissue evidence="8">Seedling</tissue>
    </source>
</reference>
<dbReference type="ExpressionAtlas" id="A0A1D6HEU0">
    <property type="expression patterns" value="baseline"/>
</dbReference>
<dbReference type="AlphaFoldDB" id="A0A1D6HEU0"/>
<dbReference type="PROSITE" id="PS50888">
    <property type="entry name" value="BHLH"/>
    <property type="match status" value="1"/>
</dbReference>
<reference evidence="9" key="4">
    <citation type="submission" date="2021-05" db="UniProtKB">
        <authorList>
            <consortium name="EnsemblPlants"/>
        </authorList>
    </citation>
    <scope>IDENTIFICATION</scope>
    <source>
        <strain evidence="9">cv. B73</strain>
    </source>
</reference>
<feature type="domain" description="BHLH" evidence="7">
    <location>
        <begin position="111"/>
        <end position="161"/>
    </location>
</feature>
<accession>A0A1D6HEU0</accession>
<name>A0A1D6HEU0_MAIZE</name>
<evidence type="ECO:0000256" key="4">
    <source>
        <dbReference type="ARBA" id="ARBA00023163"/>
    </source>
</evidence>
<dbReference type="Proteomes" id="UP000007305">
    <property type="component" value="Chromosome 5"/>
</dbReference>
<dbReference type="Gene3D" id="4.10.280.10">
    <property type="entry name" value="Helix-loop-helix DNA-binding domain"/>
    <property type="match status" value="1"/>
</dbReference>
<dbReference type="Gramene" id="Zm00001eb249080_T001">
    <property type="protein sequence ID" value="Zm00001eb249080_P001"/>
    <property type="gene ID" value="Zm00001eb249080"/>
</dbReference>
<reference evidence="9" key="3">
    <citation type="submission" date="2019-07" db="EMBL/GenBank/DDBJ databases">
        <authorList>
            <person name="Seetharam A."/>
            <person name="Woodhouse M."/>
            <person name="Cannon E."/>
        </authorList>
    </citation>
    <scope>NUCLEOTIDE SEQUENCE [LARGE SCALE GENOMIC DNA]</scope>
    <source>
        <strain evidence="9">cv. B73</strain>
    </source>
</reference>
<evidence type="ECO:0000256" key="5">
    <source>
        <dbReference type="ARBA" id="ARBA00023242"/>
    </source>
</evidence>
<evidence type="ECO:0000259" key="7">
    <source>
        <dbReference type="PROSITE" id="PS50888"/>
    </source>
</evidence>
<protein>
    <submittedName>
        <fullName evidence="8">Transcription factor BPE</fullName>
    </submittedName>
</protein>
<reference evidence="10" key="1">
    <citation type="journal article" date="2009" name="Science">
        <title>The B73 maize genome: complexity, diversity, and dynamics.</title>
        <authorList>
            <person name="Schnable P.S."/>
            <person name="Ware D."/>
            <person name="Fulton R.S."/>
            <person name="Stein J.C."/>
            <person name="Wei F."/>
            <person name="Pasternak S."/>
            <person name="Liang C."/>
            <person name="Zhang J."/>
            <person name="Fulton L."/>
            <person name="Graves T.A."/>
            <person name="Minx P."/>
            <person name="Reily A.D."/>
            <person name="Courtney L."/>
            <person name="Kruchowski S.S."/>
            <person name="Tomlinson C."/>
            <person name="Strong C."/>
            <person name="Delehaunty K."/>
            <person name="Fronick C."/>
            <person name="Courtney B."/>
            <person name="Rock S.M."/>
            <person name="Belter E."/>
            <person name="Du F."/>
            <person name="Kim K."/>
            <person name="Abbott R.M."/>
            <person name="Cotton M."/>
            <person name="Levy A."/>
            <person name="Marchetto P."/>
            <person name="Ochoa K."/>
            <person name="Jackson S.M."/>
            <person name="Gillam B."/>
            <person name="Chen W."/>
            <person name="Yan L."/>
            <person name="Higginbotham J."/>
            <person name="Cardenas M."/>
            <person name="Waligorski J."/>
            <person name="Applebaum E."/>
            <person name="Phelps L."/>
            <person name="Falcone J."/>
            <person name="Kanchi K."/>
            <person name="Thane T."/>
            <person name="Scimone A."/>
            <person name="Thane N."/>
            <person name="Henke J."/>
            <person name="Wang T."/>
            <person name="Ruppert J."/>
            <person name="Shah N."/>
            <person name="Rotter K."/>
            <person name="Hodges J."/>
            <person name="Ingenthron E."/>
            <person name="Cordes M."/>
            <person name="Kohlberg S."/>
            <person name="Sgro J."/>
            <person name="Delgado B."/>
            <person name="Mead K."/>
            <person name="Chinwalla A."/>
            <person name="Leonard S."/>
            <person name="Crouse K."/>
            <person name="Collura K."/>
            <person name="Kudrna D."/>
            <person name="Currie J."/>
            <person name="He R."/>
            <person name="Angelova A."/>
            <person name="Rajasekar S."/>
            <person name="Mueller T."/>
            <person name="Lomeli R."/>
            <person name="Scara G."/>
            <person name="Ko A."/>
            <person name="Delaney K."/>
            <person name="Wissotski M."/>
            <person name="Lopez G."/>
            <person name="Campos D."/>
            <person name="Braidotti M."/>
            <person name="Ashley E."/>
            <person name="Golser W."/>
            <person name="Kim H."/>
            <person name="Lee S."/>
            <person name="Lin J."/>
            <person name="Dujmic Z."/>
            <person name="Kim W."/>
            <person name="Talag J."/>
            <person name="Zuccolo A."/>
            <person name="Fan C."/>
            <person name="Sebastian A."/>
            <person name="Kramer M."/>
            <person name="Spiegel L."/>
            <person name="Nascimento L."/>
            <person name="Zutavern T."/>
            <person name="Miller B."/>
            <person name="Ambroise C."/>
            <person name="Muller S."/>
            <person name="Spooner W."/>
            <person name="Narechania A."/>
            <person name="Ren L."/>
            <person name="Wei S."/>
            <person name="Kumari S."/>
            <person name="Faga B."/>
            <person name="Levy M.J."/>
            <person name="McMahan L."/>
            <person name="Van Buren P."/>
            <person name="Vaughn M.W."/>
            <person name="Ying K."/>
            <person name="Yeh C.-T."/>
            <person name="Emrich S.J."/>
            <person name="Jia Y."/>
            <person name="Kalyanaraman A."/>
            <person name="Hsia A.-P."/>
            <person name="Barbazuk W.B."/>
            <person name="Baucom R.S."/>
            <person name="Brutnell T.P."/>
            <person name="Carpita N.C."/>
            <person name="Chaparro C."/>
            <person name="Chia J.-M."/>
            <person name="Deragon J.-M."/>
            <person name="Estill J.C."/>
            <person name="Fu Y."/>
            <person name="Jeddeloh J.A."/>
            <person name="Han Y."/>
            <person name="Lee H."/>
            <person name="Li P."/>
            <person name="Lisch D.R."/>
            <person name="Liu S."/>
            <person name="Liu Z."/>
            <person name="Nagel D.H."/>
            <person name="McCann M.C."/>
            <person name="SanMiguel P."/>
            <person name="Myers A.M."/>
            <person name="Nettleton D."/>
            <person name="Nguyen J."/>
            <person name="Penning B.W."/>
            <person name="Ponnala L."/>
            <person name="Schneider K.L."/>
            <person name="Schwartz D.C."/>
            <person name="Sharma A."/>
            <person name="Soderlund C."/>
            <person name="Springer N.M."/>
            <person name="Sun Q."/>
            <person name="Wang H."/>
            <person name="Waterman M."/>
            <person name="Westerman R."/>
            <person name="Wolfgruber T.K."/>
            <person name="Yang L."/>
            <person name="Yu Y."/>
            <person name="Zhang L."/>
            <person name="Zhou S."/>
            <person name="Zhu Q."/>
            <person name="Bennetzen J.L."/>
            <person name="Dawe R.K."/>
            <person name="Jiang J."/>
            <person name="Jiang N."/>
            <person name="Presting G.G."/>
            <person name="Wessler S.R."/>
            <person name="Aluru S."/>
            <person name="Martienssen R.A."/>
            <person name="Clifton S.W."/>
            <person name="McCombie W.R."/>
            <person name="Wing R.A."/>
            <person name="Wilson R.K."/>
        </authorList>
    </citation>
    <scope>NUCLEOTIDE SEQUENCE [LARGE SCALE GENOMIC DNA]</scope>
    <source>
        <strain evidence="10">cv. B73</strain>
    </source>
</reference>
<evidence type="ECO:0000313" key="9">
    <source>
        <dbReference type="EnsemblPlants" id="Zm00001eb249080_P001"/>
    </source>
</evidence>
<feature type="compositionally biased region" description="Basic and acidic residues" evidence="6">
    <location>
        <begin position="13"/>
        <end position="24"/>
    </location>
</feature>
<dbReference type="InterPro" id="IPR024097">
    <property type="entry name" value="bHLH_ZIP_TF"/>
</dbReference>
<evidence type="ECO:0000256" key="6">
    <source>
        <dbReference type="SAM" id="MobiDB-lite"/>
    </source>
</evidence>
<proteinExistence type="inferred from homology"/>
<dbReference type="InterPro" id="IPR036638">
    <property type="entry name" value="HLH_DNA-bd_sf"/>
</dbReference>
<dbReference type="EMBL" id="CM000781">
    <property type="protein sequence ID" value="AQK73160.1"/>
    <property type="molecule type" value="Genomic_DNA"/>
</dbReference>
<sequence length="284" mass="30641">MVVRGASTPPRGGNDRPGGDCRGRDAGEEAAVVASSIGSGREACGINLTSVVPAFWVMFCAEDNNPTTKGKAAQSSSENGGGKKQQGKESATKPLAEAPKDYIHVWAWHGEATDSRSLAERVRREKISQRMKLMQDLVSGCNKVVGKAVMLDEIINYVKWAMVFGSHDDMAFERPPEWFSPDGVPPLHWPPGPGSGCSFQGTPRTDLMAAETGMNWLLSCSSSGPRELWPYGGASRRRTDHASCRSARRTTFSGRTATPGRTGSTWLSPRITKSHGRGRTTYVG</sequence>
<dbReference type="InterPro" id="IPR011598">
    <property type="entry name" value="bHLH_dom"/>
</dbReference>
<evidence type="ECO:0000256" key="2">
    <source>
        <dbReference type="ARBA" id="ARBA00005510"/>
    </source>
</evidence>
<feature type="region of interest" description="Disordered" evidence="6">
    <location>
        <begin position="231"/>
        <end position="284"/>
    </location>
</feature>
<comment type="similarity">
    <text evidence="2">Belongs to the bHLH protein family.</text>
</comment>
<keyword evidence="3" id="KW-0805">Transcription regulation</keyword>
<dbReference type="GO" id="GO:0046983">
    <property type="term" value="F:protein dimerization activity"/>
    <property type="evidence" value="ECO:0007669"/>
    <property type="project" value="InterPro"/>
</dbReference>
<dbReference type="PANTHER" id="PTHR12565">
    <property type="entry name" value="STEROL REGULATORY ELEMENT-BINDING PROTEIN"/>
    <property type="match status" value="1"/>
</dbReference>
<organism evidence="8">
    <name type="scientific">Zea mays</name>
    <name type="common">Maize</name>
    <dbReference type="NCBI Taxonomy" id="4577"/>
    <lineage>
        <taxon>Eukaryota</taxon>
        <taxon>Viridiplantae</taxon>
        <taxon>Streptophyta</taxon>
        <taxon>Embryophyta</taxon>
        <taxon>Tracheophyta</taxon>
        <taxon>Spermatophyta</taxon>
        <taxon>Magnoliopsida</taxon>
        <taxon>Liliopsida</taxon>
        <taxon>Poales</taxon>
        <taxon>Poaceae</taxon>
        <taxon>PACMAD clade</taxon>
        <taxon>Panicoideae</taxon>
        <taxon>Andropogonodae</taxon>
        <taxon>Andropogoneae</taxon>
        <taxon>Tripsacinae</taxon>
        <taxon>Zea</taxon>
    </lineage>
</organism>
<evidence type="ECO:0000256" key="1">
    <source>
        <dbReference type="ARBA" id="ARBA00004123"/>
    </source>
</evidence>
<evidence type="ECO:0000313" key="8">
    <source>
        <dbReference type="EMBL" id="AQK73160.1"/>
    </source>
</evidence>
<dbReference type="GO" id="GO:0003700">
    <property type="term" value="F:DNA-binding transcription factor activity"/>
    <property type="evidence" value="ECO:0000318"/>
    <property type="project" value="GO_Central"/>
</dbReference>
<feature type="region of interest" description="Disordered" evidence="6">
    <location>
        <begin position="1"/>
        <end position="24"/>
    </location>
</feature>
<feature type="region of interest" description="Disordered" evidence="6">
    <location>
        <begin position="66"/>
        <end position="95"/>
    </location>
</feature>
<gene>
    <name evidence="8" type="ORF">ZEAMMB73_Zm00001d017436</name>
</gene>
<evidence type="ECO:0000256" key="3">
    <source>
        <dbReference type="ARBA" id="ARBA00023015"/>
    </source>
</evidence>
<dbReference type="GO" id="GO:0005634">
    <property type="term" value="C:nucleus"/>
    <property type="evidence" value="ECO:0000318"/>
    <property type="project" value="GO_Central"/>
</dbReference>
<dbReference type="PANTHER" id="PTHR12565:SF418">
    <property type="entry name" value="BHLH-TRANSCRIPTION FACTOR"/>
    <property type="match status" value="1"/>
</dbReference>
<keyword evidence="4" id="KW-0804">Transcription</keyword>
<dbReference type="SUPFAM" id="SSF47459">
    <property type="entry name" value="HLH, helix-loop-helix DNA-binding domain"/>
    <property type="match status" value="1"/>
</dbReference>
<evidence type="ECO:0000313" key="10">
    <source>
        <dbReference type="Proteomes" id="UP000007305"/>
    </source>
</evidence>
<keyword evidence="10" id="KW-1185">Reference proteome</keyword>
<comment type="subcellular location">
    <subcellularLocation>
        <location evidence="1">Nucleus</location>
    </subcellularLocation>
</comment>
<dbReference type="EnsemblPlants" id="Zm00001eb249080_T001">
    <property type="protein sequence ID" value="Zm00001eb249080_P001"/>
    <property type="gene ID" value="Zm00001eb249080"/>
</dbReference>
<keyword evidence="5" id="KW-0539">Nucleus</keyword>
<feature type="compositionally biased region" description="Polar residues" evidence="6">
    <location>
        <begin position="249"/>
        <end position="267"/>
    </location>
</feature>